<dbReference type="EMBL" id="HACG01006223">
    <property type="protein sequence ID" value="CEK53088.1"/>
    <property type="molecule type" value="Transcribed_RNA"/>
</dbReference>
<gene>
    <name evidence="1" type="primary">ORF19031</name>
</gene>
<protein>
    <submittedName>
        <fullName evidence="1">Uncharacterized protein</fullName>
    </submittedName>
</protein>
<reference evidence="1" key="1">
    <citation type="submission" date="2014-12" db="EMBL/GenBank/DDBJ databases">
        <title>Insight into the proteome of Arion vulgaris.</title>
        <authorList>
            <person name="Aradska J."/>
            <person name="Bulat T."/>
            <person name="Smidak R."/>
            <person name="Sarate P."/>
            <person name="Gangsoo J."/>
            <person name="Sialana F."/>
            <person name="Bilban M."/>
            <person name="Lubec G."/>
        </authorList>
    </citation>
    <scope>NUCLEOTIDE SEQUENCE</scope>
    <source>
        <tissue evidence="1">Skin</tissue>
    </source>
</reference>
<proteinExistence type="predicted"/>
<evidence type="ECO:0000313" key="1">
    <source>
        <dbReference type="EMBL" id="CEK53088.1"/>
    </source>
</evidence>
<dbReference type="AlphaFoldDB" id="A0A0B6YAG5"/>
<organism evidence="1">
    <name type="scientific">Arion vulgaris</name>
    <dbReference type="NCBI Taxonomy" id="1028688"/>
    <lineage>
        <taxon>Eukaryota</taxon>
        <taxon>Metazoa</taxon>
        <taxon>Spiralia</taxon>
        <taxon>Lophotrochozoa</taxon>
        <taxon>Mollusca</taxon>
        <taxon>Gastropoda</taxon>
        <taxon>Heterobranchia</taxon>
        <taxon>Euthyneura</taxon>
        <taxon>Panpulmonata</taxon>
        <taxon>Eupulmonata</taxon>
        <taxon>Stylommatophora</taxon>
        <taxon>Helicina</taxon>
        <taxon>Arionoidea</taxon>
        <taxon>Arionidae</taxon>
        <taxon>Arion</taxon>
    </lineage>
</organism>
<sequence>MNFIFFDLKTELLEADNKIVNIKLLIDHMQSPWFETSVVPSPISHEHTRPCGARKGSQE</sequence>
<accession>A0A0B6YAG5</accession>
<name>A0A0B6YAG5_9EUPU</name>